<dbReference type="Gene3D" id="3.40.50.1820">
    <property type="entry name" value="alpha/beta hydrolase"/>
    <property type="match status" value="2"/>
</dbReference>
<feature type="compositionally biased region" description="Low complexity" evidence="2">
    <location>
        <begin position="767"/>
        <end position="781"/>
    </location>
</feature>
<comment type="caution">
    <text evidence="4">The sequence shown here is derived from an EMBL/GenBank/DDBJ whole genome shotgun (WGS) entry which is preliminary data.</text>
</comment>
<evidence type="ECO:0000313" key="5">
    <source>
        <dbReference type="Proteomes" id="UP000799439"/>
    </source>
</evidence>
<dbReference type="Proteomes" id="UP000799439">
    <property type="component" value="Unassembled WGS sequence"/>
</dbReference>
<evidence type="ECO:0000256" key="2">
    <source>
        <dbReference type="SAM" id="MobiDB-lite"/>
    </source>
</evidence>
<evidence type="ECO:0000313" key="4">
    <source>
        <dbReference type="EMBL" id="KAF2149301.1"/>
    </source>
</evidence>
<feature type="compositionally biased region" description="Polar residues" evidence="2">
    <location>
        <begin position="328"/>
        <end position="342"/>
    </location>
</feature>
<dbReference type="OrthoDB" id="2336090at2759"/>
<name>A0A9P4IVM2_9PEZI</name>
<feature type="region of interest" description="Disordered" evidence="2">
    <location>
        <begin position="518"/>
        <end position="541"/>
    </location>
</feature>
<accession>A0A9P4IVM2</accession>
<feature type="compositionally biased region" description="Low complexity" evidence="2">
    <location>
        <begin position="553"/>
        <end position="568"/>
    </location>
</feature>
<feature type="region of interest" description="Disordered" evidence="2">
    <location>
        <begin position="731"/>
        <end position="781"/>
    </location>
</feature>
<feature type="region of interest" description="Disordered" evidence="2">
    <location>
        <begin position="886"/>
        <end position="908"/>
    </location>
</feature>
<dbReference type="EMBL" id="ML996091">
    <property type="protein sequence ID" value="KAF2149301.1"/>
    <property type="molecule type" value="Genomic_DNA"/>
</dbReference>
<sequence>MVLNTLTVGAAVTPSVIETAISHYIKRKPLRGKPTAHISYDEGLHLVRQFLEYASNHTVDEVQAFTAQWVPCPRWVRTEEVSILEAHLTHAASLLNAQLGPTGVEAVGGSKWWQWRPEHSPLKAEWIEMRAQYNERRMNNAPPSRIILYIHGGAYYFGSVDEHRYQMQRHARKLKARMLAPRYRLAPQFPFPCGLQDALAAYLFLLEDHDASEIILAGDSAGGGMTISLLVTLRDQGIALPAGAILLSPWVDLTHSFPSVSGEGTLDYIPAMGFHHRPSLAWPPPNANELKELRAGTFQKSGKVRKGSATHKETEAVTGLHVEPIGNPTVTVPGTEGTSRAVSTDPKSKDTSSPQAASAGVAPNLSLEIDGKRVEILDQIQMYATNQLLTHPLVSPVMQSSLGGLPPLLIQTGGGELLCDEQVYLAHKAANPAAYPAPEALLDIHDPDRKIQNKYPPTKVQLQVWEDLCHVPHTLSFTRPAKHMYRAVAQFGNWCYTNSARTPSVPNENDTDAVSVISSDTDSEAETLQGSIKPARKGRSLSDSAVAADASLTSTADSSLATTNNSSTQDPSPPQSEVPLGTVSATSPLPPFKDSMIRQRITRHGTIFPLAAPSELPGCTIPRSSIGAIKPGPVRKWMKRKSVWDKKFSSAKRKVQLRRADEILAGYETFVSADGTEEVPPPTALAGRRAVKKGKKDQDGGLLNLAAGEGKGKKKSWGLAMWSGWGSKHDSVTVEAGTKGPAGDEKGRSSSVGSRARVRPAMSSRPSGTTTTTTTSVVGDGSVEQEKALAQALPRGERVEGTNTFLPKDGGRPHNGVVAYPFKLRGDLGPGVGGGAERSASTMTLESARGVVGVVGAEKEPLGEGVDKKEEDMKQGNGVVVGEGLAAPAVEGTQSRPPLESFVTAREF</sequence>
<feature type="domain" description="Alpha/beta hydrolase fold-3" evidence="3">
    <location>
        <begin position="380"/>
        <end position="430"/>
    </location>
</feature>
<dbReference type="InterPro" id="IPR029058">
    <property type="entry name" value="AB_hydrolase_fold"/>
</dbReference>
<keyword evidence="5" id="KW-1185">Reference proteome</keyword>
<proteinExistence type="predicted"/>
<dbReference type="GO" id="GO:0016787">
    <property type="term" value="F:hydrolase activity"/>
    <property type="evidence" value="ECO:0007669"/>
    <property type="project" value="UniProtKB-KW"/>
</dbReference>
<protein>
    <submittedName>
        <fullName evidence="4">Alpha/beta-hydrolase</fullName>
    </submittedName>
</protein>
<feature type="region of interest" description="Disordered" evidence="2">
    <location>
        <begin position="678"/>
        <end position="709"/>
    </location>
</feature>
<reference evidence="4" key="1">
    <citation type="journal article" date="2020" name="Stud. Mycol.">
        <title>101 Dothideomycetes genomes: a test case for predicting lifestyles and emergence of pathogens.</title>
        <authorList>
            <person name="Haridas S."/>
            <person name="Albert R."/>
            <person name="Binder M."/>
            <person name="Bloem J."/>
            <person name="Labutti K."/>
            <person name="Salamov A."/>
            <person name="Andreopoulos B."/>
            <person name="Baker S."/>
            <person name="Barry K."/>
            <person name="Bills G."/>
            <person name="Bluhm B."/>
            <person name="Cannon C."/>
            <person name="Castanera R."/>
            <person name="Culley D."/>
            <person name="Daum C."/>
            <person name="Ezra D."/>
            <person name="Gonzalez J."/>
            <person name="Henrissat B."/>
            <person name="Kuo A."/>
            <person name="Liang C."/>
            <person name="Lipzen A."/>
            <person name="Lutzoni F."/>
            <person name="Magnuson J."/>
            <person name="Mondo S."/>
            <person name="Nolan M."/>
            <person name="Ohm R."/>
            <person name="Pangilinan J."/>
            <person name="Park H.-J."/>
            <person name="Ramirez L."/>
            <person name="Alfaro M."/>
            <person name="Sun H."/>
            <person name="Tritt A."/>
            <person name="Yoshinaga Y."/>
            <person name="Zwiers L.-H."/>
            <person name="Turgeon B."/>
            <person name="Goodwin S."/>
            <person name="Spatafora J."/>
            <person name="Crous P."/>
            <person name="Grigoriev I."/>
        </authorList>
    </citation>
    <scope>NUCLEOTIDE SEQUENCE</scope>
    <source>
        <strain evidence="4">CBS 260.36</strain>
    </source>
</reference>
<feature type="domain" description="Alpha/beta hydrolase fold-3" evidence="3">
    <location>
        <begin position="147"/>
        <end position="260"/>
    </location>
</feature>
<gene>
    <name evidence="4" type="ORF">K461DRAFT_296780</name>
</gene>
<feature type="compositionally biased region" description="Polar residues" evidence="2">
    <location>
        <begin position="518"/>
        <end position="530"/>
    </location>
</feature>
<dbReference type="InterPro" id="IPR050300">
    <property type="entry name" value="GDXG_lipolytic_enzyme"/>
</dbReference>
<dbReference type="InterPro" id="IPR013094">
    <property type="entry name" value="AB_hydrolase_3"/>
</dbReference>
<feature type="region of interest" description="Disordered" evidence="2">
    <location>
        <begin position="324"/>
        <end position="361"/>
    </location>
</feature>
<dbReference type="Pfam" id="PF07859">
    <property type="entry name" value="Abhydrolase_3"/>
    <property type="match status" value="2"/>
</dbReference>
<dbReference type="SUPFAM" id="SSF53474">
    <property type="entry name" value="alpha/beta-Hydrolases"/>
    <property type="match status" value="1"/>
</dbReference>
<feature type="region of interest" description="Disordered" evidence="2">
    <location>
        <begin position="553"/>
        <end position="593"/>
    </location>
</feature>
<keyword evidence="1" id="KW-0378">Hydrolase</keyword>
<evidence type="ECO:0000256" key="1">
    <source>
        <dbReference type="ARBA" id="ARBA00022801"/>
    </source>
</evidence>
<dbReference type="PANTHER" id="PTHR48081:SF19">
    <property type="entry name" value="AB HYDROLASE SUPERFAMILY PROTEIN C4A8.06C"/>
    <property type="match status" value="1"/>
</dbReference>
<organism evidence="4 5">
    <name type="scientific">Myriangium duriaei CBS 260.36</name>
    <dbReference type="NCBI Taxonomy" id="1168546"/>
    <lineage>
        <taxon>Eukaryota</taxon>
        <taxon>Fungi</taxon>
        <taxon>Dikarya</taxon>
        <taxon>Ascomycota</taxon>
        <taxon>Pezizomycotina</taxon>
        <taxon>Dothideomycetes</taxon>
        <taxon>Dothideomycetidae</taxon>
        <taxon>Myriangiales</taxon>
        <taxon>Myriangiaceae</taxon>
        <taxon>Myriangium</taxon>
    </lineage>
</organism>
<dbReference type="PANTHER" id="PTHR48081">
    <property type="entry name" value="AB HYDROLASE SUPERFAMILY PROTEIN C4A8.06C"/>
    <property type="match status" value="1"/>
</dbReference>
<evidence type="ECO:0000259" key="3">
    <source>
        <dbReference type="Pfam" id="PF07859"/>
    </source>
</evidence>
<dbReference type="AlphaFoldDB" id="A0A9P4IVM2"/>